<evidence type="ECO:0000313" key="1">
    <source>
        <dbReference type="EMBL" id="SJM29947.1"/>
    </source>
</evidence>
<dbReference type="AlphaFoldDB" id="A0A2P9AFN6"/>
<organism evidence="1 2">
    <name type="scientific">Mesorhizobium delmotii</name>
    <dbReference type="NCBI Taxonomy" id="1631247"/>
    <lineage>
        <taxon>Bacteria</taxon>
        <taxon>Pseudomonadati</taxon>
        <taxon>Pseudomonadota</taxon>
        <taxon>Alphaproteobacteria</taxon>
        <taxon>Hyphomicrobiales</taxon>
        <taxon>Phyllobacteriaceae</taxon>
        <taxon>Mesorhizobium</taxon>
    </lineage>
</organism>
<keyword evidence="2" id="KW-1185">Reference proteome</keyword>
<accession>A0A2P9AFN6</accession>
<dbReference type="Proteomes" id="UP000245698">
    <property type="component" value="Unassembled WGS sequence"/>
</dbReference>
<protein>
    <submittedName>
        <fullName evidence="1">Uncharacterized protein</fullName>
    </submittedName>
</protein>
<gene>
    <name evidence="1" type="ORF">BQ8482_120002</name>
</gene>
<dbReference type="EMBL" id="FUIG01000018">
    <property type="protein sequence ID" value="SJM29947.1"/>
    <property type="molecule type" value="Genomic_DNA"/>
</dbReference>
<name>A0A2P9AFN6_9HYPH</name>
<proteinExistence type="predicted"/>
<reference evidence="2" key="1">
    <citation type="submission" date="2016-12" db="EMBL/GenBank/DDBJ databases">
        <authorList>
            <person name="Brunel B."/>
        </authorList>
    </citation>
    <scope>NUCLEOTIDE SEQUENCE [LARGE SCALE GENOMIC DNA]</scope>
</reference>
<sequence length="117" mass="12874">MRKRDLRSVGGTYAGVPLSQVRHGMEVQWTIIKTRIMLVVAEPTGIGFRRYKGGNCALRSKGIIANAVLRVSLVPPSSSAAISFRMLQDCGSWLWPRIAFSAEWLPSLQPMWSATAG</sequence>
<evidence type="ECO:0000313" key="2">
    <source>
        <dbReference type="Proteomes" id="UP000245698"/>
    </source>
</evidence>